<keyword evidence="7" id="KW-0812">Transmembrane</keyword>
<dbReference type="RefSeq" id="WP_091142817.1">
    <property type="nucleotide sequence ID" value="NZ_FMVF01000008.1"/>
</dbReference>
<dbReference type="InterPro" id="IPR019734">
    <property type="entry name" value="TPR_rpt"/>
</dbReference>
<dbReference type="InterPro" id="IPR051476">
    <property type="entry name" value="Bac_ResReg_Asp_Phosphatase"/>
</dbReference>
<feature type="repeat" description="TPR" evidence="6">
    <location>
        <begin position="166"/>
        <end position="199"/>
    </location>
</feature>
<dbReference type="STRING" id="490189.SAMN02927903_02010"/>
<accession>A0A1G5HUA5</accession>
<dbReference type="SMART" id="SM00028">
    <property type="entry name" value="TPR"/>
    <property type="match status" value="5"/>
</dbReference>
<keyword evidence="4 6" id="KW-0802">TPR repeat</keyword>
<reference evidence="8 9" key="1">
    <citation type="submission" date="2016-10" db="EMBL/GenBank/DDBJ databases">
        <authorList>
            <person name="de Groot N.N."/>
        </authorList>
    </citation>
    <scope>NUCLEOTIDE SEQUENCE [LARGE SCALE GENOMIC DNA]</scope>
    <source>
        <strain evidence="8 9">CGMCC 1.7031</strain>
    </source>
</reference>
<feature type="transmembrane region" description="Helical" evidence="7">
    <location>
        <begin position="360"/>
        <end position="381"/>
    </location>
</feature>
<dbReference type="SUPFAM" id="SSF48452">
    <property type="entry name" value="TPR-like"/>
    <property type="match status" value="2"/>
</dbReference>
<comment type="similarity">
    <text evidence="5">Belongs to the Rap family.</text>
</comment>
<name>A0A1G5HUA5_9FLAO</name>
<keyword evidence="3" id="KW-0677">Repeat</keyword>
<dbReference type="Pfam" id="PF13181">
    <property type="entry name" value="TPR_8"/>
    <property type="match status" value="1"/>
</dbReference>
<keyword evidence="7" id="KW-0472">Membrane</keyword>
<keyword evidence="9" id="KW-1185">Reference proteome</keyword>
<comment type="subcellular location">
    <subcellularLocation>
        <location evidence="1">Cytoplasm</location>
    </subcellularLocation>
</comment>
<gene>
    <name evidence="8" type="ORF">SAMN02927903_02010</name>
</gene>
<evidence type="ECO:0000256" key="6">
    <source>
        <dbReference type="PROSITE-ProRule" id="PRU00339"/>
    </source>
</evidence>
<dbReference type="OrthoDB" id="1090267at2"/>
<dbReference type="PROSITE" id="PS50005">
    <property type="entry name" value="TPR"/>
    <property type="match status" value="2"/>
</dbReference>
<dbReference type="Gene3D" id="1.25.40.10">
    <property type="entry name" value="Tetratricopeptide repeat domain"/>
    <property type="match status" value="2"/>
</dbReference>
<evidence type="ECO:0000256" key="4">
    <source>
        <dbReference type="ARBA" id="ARBA00022803"/>
    </source>
</evidence>
<sequence length="478" mass="55310">MKIKYFLFIFLFSLNGFAQLKDLKKHHADLKKATTDSLRFNALINLSWDYSLADLDSSAYYLLRAESVLKKLKSNKYVLRYTVNYIEAQANYNNRKGNYAKALELYVECLKLSEQQGFKIYHAYALLIVGMFAEELEDHQSAIVYLRRAEKKFLELKPKQVLFDEVHVFNRLGEIYANLGKTDSALYYYQKSYGIGQTNQLGPGELAFAYYGIGTVHQRNNNLEIAKSYHQKAVELAQTQMNEPSEVPNQIMARAYKGLAEICKQTGDIRGARSYYEKIVENNREKDKILLLAYQNLAEITKYKENDLAVGYFDKASALRDSLYDNRTQKDYQRILYKERLREKQRAEAEQKKAEQTKMLIQYAGISLVIVCFLVGLILLTRSVIVNQKWLKVLGIVGLLLVFEFINLLLHPYIAHLTHHSPIGMLAIMVTIAALLVPLHHKIEHWATNKLIEKNKLARLRIAQKIIDKEREEAEPMT</sequence>
<evidence type="ECO:0000313" key="9">
    <source>
        <dbReference type="Proteomes" id="UP000199354"/>
    </source>
</evidence>
<evidence type="ECO:0000313" key="8">
    <source>
        <dbReference type="EMBL" id="SCY67327.1"/>
    </source>
</evidence>
<dbReference type="PANTHER" id="PTHR46630">
    <property type="entry name" value="TETRATRICOPEPTIDE REPEAT PROTEIN 29"/>
    <property type="match status" value="1"/>
</dbReference>
<dbReference type="GO" id="GO:0005737">
    <property type="term" value="C:cytoplasm"/>
    <property type="evidence" value="ECO:0007669"/>
    <property type="project" value="UniProtKB-SubCell"/>
</dbReference>
<proteinExistence type="inferred from homology"/>
<dbReference type="AlphaFoldDB" id="A0A1G5HUA5"/>
<organism evidence="8 9">
    <name type="scientific">Flavobacterium caeni</name>
    <dbReference type="NCBI Taxonomy" id="490189"/>
    <lineage>
        <taxon>Bacteria</taxon>
        <taxon>Pseudomonadati</taxon>
        <taxon>Bacteroidota</taxon>
        <taxon>Flavobacteriia</taxon>
        <taxon>Flavobacteriales</taxon>
        <taxon>Flavobacteriaceae</taxon>
        <taxon>Flavobacterium</taxon>
    </lineage>
</organism>
<dbReference type="InterPro" id="IPR011990">
    <property type="entry name" value="TPR-like_helical_dom_sf"/>
</dbReference>
<protein>
    <submittedName>
        <fullName evidence="8">Tetratricopeptide repeat-containing protein</fullName>
    </submittedName>
</protein>
<feature type="transmembrane region" description="Helical" evidence="7">
    <location>
        <begin position="393"/>
        <end position="414"/>
    </location>
</feature>
<evidence type="ECO:0000256" key="3">
    <source>
        <dbReference type="ARBA" id="ARBA00022737"/>
    </source>
</evidence>
<keyword evidence="2" id="KW-0963">Cytoplasm</keyword>
<feature type="transmembrane region" description="Helical" evidence="7">
    <location>
        <begin position="420"/>
        <end position="439"/>
    </location>
</feature>
<evidence type="ECO:0000256" key="5">
    <source>
        <dbReference type="ARBA" id="ARBA00038253"/>
    </source>
</evidence>
<dbReference type="Pfam" id="PF13424">
    <property type="entry name" value="TPR_12"/>
    <property type="match status" value="1"/>
</dbReference>
<dbReference type="EMBL" id="FMVF01000008">
    <property type="protein sequence ID" value="SCY67327.1"/>
    <property type="molecule type" value="Genomic_DNA"/>
</dbReference>
<feature type="repeat" description="TPR" evidence="6">
    <location>
        <begin position="207"/>
        <end position="240"/>
    </location>
</feature>
<evidence type="ECO:0000256" key="2">
    <source>
        <dbReference type="ARBA" id="ARBA00022490"/>
    </source>
</evidence>
<dbReference type="PANTHER" id="PTHR46630:SF1">
    <property type="entry name" value="TETRATRICOPEPTIDE REPEAT PROTEIN 29"/>
    <property type="match status" value="1"/>
</dbReference>
<dbReference type="Proteomes" id="UP000199354">
    <property type="component" value="Unassembled WGS sequence"/>
</dbReference>
<evidence type="ECO:0000256" key="1">
    <source>
        <dbReference type="ARBA" id="ARBA00004496"/>
    </source>
</evidence>
<evidence type="ECO:0000256" key="7">
    <source>
        <dbReference type="SAM" id="Phobius"/>
    </source>
</evidence>
<keyword evidence="7" id="KW-1133">Transmembrane helix</keyword>